<keyword evidence="10" id="KW-1185">Reference proteome</keyword>
<dbReference type="GO" id="GO:0022857">
    <property type="term" value="F:transmembrane transporter activity"/>
    <property type="evidence" value="ECO:0007669"/>
    <property type="project" value="InterPro"/>
</dbReference>
<name>A0A0D2D282_9EURO</name>
<dbReference type="Proteomes" id="UP000054266">
    <property type="component" value="Unassembled WGS sequence"/>
</dbReference>
<dbReference type="Pfam" id="PF07690">
    <property type="entry name" value="MFS_1"/>
    <property type="match status" value="1"/>
</dbReference>
<keyword evidence="4 7" id="KW-1133">Transmembrane helix</keyword>
<evidence type="ECO:0000313" key="9">
    <source>
        <dbReference type="EMBL" id="KIW71551.1"/>
    </source>
</evidence>
<comment type="subcellular location">
    <subcellularLocation>
        <location evidence="1">Membrane</location>
        <topology evidence="1">Multi-pass membrane protein</topology>
    </subcellularLocation>
</comment>
<keyword evidence="5 7" id="KW-0472">Membrane</keyword>
<accession>A0A0D2D282</accession>
<feature type="transmembrane region" description="Helical" evidence="7">
    <location>
        <begin position="216"/>
        <end position="238"/>
    </location>
</feature>
<evidence type="ECO:0000256" key="4">
    <source>
        <dbReference type="ARBA" id="ARBA00022989"/>
    </source>
</evidence>
<gene>
    <name evidence="9" type="ORF">PV04_03705</name>
</gene>
<dbReference type="InterPro" id="IPR011701">
    <property type="entry name" value="MFS"/>
</dbReference>
<protein>
    <recommendedName>
        <fullName evidence="8">Major facilitator superfamily (MFS) profile domain-containing protein</fullName>
    </recommendedName>
</protein>
<feature type="transmembrane region" description="Helical" evidence="7">
    <location>
        <begin position="183"/>
        <end position="204"/>
    </location>
</feature>
<dbReference type="PROSITE" id="PS50850">
    <property type="entry name" value="MFS"/>
    <property type="match status" value="1"/>
</dbReference>
<evidence type="ECO:0000256" key="3">
    <source>
        <dbReference type="ARBA" id="ARBA00022692"/>
    </source>
</evidence>
<feature type="transmembrane region" description="Helical" evidence="7">
    <location>
        <begin position="442"/>
        <end position="463"/>
    </location>
</feature>
<evidence type="ECO:0000256" key="7">
    <source>
        <dbReference type="SAM" id="Phobius"/>
    </source>
</evidence>
<organism evidence="9 10">
    <name type="scientific">Phialophora macrospora</name>
    <dbReference type="NCBI Taxonomy" id="1851006"/>
    <lineage>
        <taxon>Eukaryota</taxon>
        <taxon>Fungi</taxon>
        <taxon>Dikarya</taxon>
        <taxon>Ascomycota</taxon>
        <taxon>Pezizomycotina</taxon>
        <taxon>Eurotiomycetes</taxon>
        <taxon>Chaetothyriomycetidae</taxon>
        <taxon>Chaetothyriales</taxon>
        <taxon>Herpotrichiellaceae</taxon>
        <taxon>Phialophora</taxon>
    </lineage>
</organism>
<dbReference type="Gene3D" id="1.20.1250.20">
    <property type="entry name" value="MFS general substrate transporter like domains"/>
    <property type="match status" value="2"/>
</dbReference>
<dbReference type="InterPro" id="IPR020846">
    <property type="entry name" value="MFS_dom"/>
</dbReference>
<evidence type="ECO:0000256" key="6">
    <source>
        <dbReference type="SAM" id="MobiDB-lite"/>
    </source>
</evidence>
<feature type="transmembrane region" description="Helical" evidence="7">
    <location>
        <begin position="120"/>
        <end position="139"/>
    </location>
</feature>
<dbReference type="FunFam" id="1.20.1250.20:FF:000394">
    <property type="entry name" value="MFS general substrate transporter"/>
    <property type="match status" value="1"/>
</dbReference>
<dbReference type="PANTHER" id="PTHR43791:SF47">
    <property type="entry name" value="MAJOR FACILITATOR SUPERFAMILY (MFS) PROFILE DOMAIN-CONTAINING PROTEIN-RELATED"/>
    <property type="match status" value="1"/>
</dbReference>
<evidence type="ECO:0000256" key="5">
    <source>
        <dbReference type="ARBA" id="ARBA00023136"/>
    </source>
</evidence>
<proteinExistence type="predicted"/>
<dbReference type="InterPro" id="IPR036259">
    <property type="entry name" value="MFS_trans_sf"/>
</dbReference>
<evidence type="ECO:0000259" key="8">
    <source>
        <dbReference type="PROSITE" id="PS50850"/>
    </source>
</evidence>
<dbReference type="PANTHER" id="PTHR43791">
    <property type="entry name" value="PERMEASE-RELATED"/>
    <property type="match status" value="1"/>
</dbReference>
<feature type="transmembrane region" description="Helical" evidence="7">
    <location>
        <begin position="53"/>
        <end position="77"/>
    </location>
</feature>
<dbReference type="AlphaFoldDB" id="A0A0D2D282"/>
<evidence type="ECO:0000256" key="1">
    <source>
        <dbReference type="ARBA" id="ARBA00004141"/>
    </source>
</evidence>
<keyword evidence="3 7" id="KW-0812">Transmembrane</keyword>
<feature type="transmembrane region" description="Helical" evidence="7">
    <location>
        <begin position="375"/>
        <end position="397"/>
    </location>
</feature>
<dbReference type="FunFam" id="1.20.1250.20:FF:000018">
    <property type="entry name" value="MFS transporter permease"/>
    <property type="match status" value="1"/>
</dbReference>
<evidence type="ECO:0000256" key="2">
    <source>
        <dbReference type="ARBA" id="ARBA00022448"/>
    </source>
</evidence>
<feature type="transmembrane region" description="Helical" evidence="7">
    <location>
        <begin position="89"/>
        <end position="108"/>
    </location>
</feature>
<dbReference type="SUPFAM" id="SSF103473">
    <property type="entry name" value="MFS general substrate transporter"/>
    <property type="match status" value="1"/>
</dbReference>
<dbReference type="EMBL" id="KN846957">
    <property type="protein sequence ID" value="KIW71551.1"/>
    <property type="molecule type" value="Genomic_DNA"/>
</dbReference>
<feature type="compositionally biased region" description="Basic and acidic residues" evidence="6">
    <location>
        <begin position="10"/>
        <end position="24"/>
    </location>
</feature>
<dbReference type="HOGENOM" id="CLU_001265_0_1_1"/>
<feature type="transmembrane region" description="Helical" evidence="7">
    <location>
        <begin position="285"/>
        <end position="305"/>
    </location>
</feature>
<keyword evidence="2" id="KW-0813">Transport</keyword>
<feature type="domain" description="Major facilitator superfamily (MFS) profile" evidence="8">
    <location>
        <begin position="53"/>
        <end position="468"/>
    </location>
</feature>
<feature type="transmembrane region" description="Helical" evidence="7">
    <location>
        <begin position="350"/>
        <end position="369"/>
    </location>
</feature>
<dbReference type="GO" id="GO:0016020">
    <property type="term" value="C:membrane"/>
    <property type="evidence" value="ECO:0007669"/>
    <property type="project" value="UniProtKB-SubCell"/>
</dbReference>
<evidence type="ECO:0000313" key="10">
    <source>
        <dbReference type="Proteomes" id="UP000054266"/>
    </source>
</evidence>
<feature type="transmembrane region" description="Helical" evidence="7">
    <location>
        <begin position="409"/>
        <end position="430"/>
    </location>
</feature>
<sequence length="488" mass="54360">MAEKPPSVTHVEKSEELLSHLSDRNDEEAPTTTAQDWTQDEERALVKKLDWRVFPMLCVVFGLSLLDRTNISAAYIAGMAVDLELTVGARYSIALLIFFVGYAIFELPSNLVIRRLGAQIWLGFLITAWGLCVLGMGFVHSWETLTVCRALLGIFEAGLFPGAIYIIGSWYRQFETARRVSLFYMASLLSSGFGPIFAYALSLIRVGDGMYRSGWRWIFIIEGIATVVAGLISPFFLVEFPERAKWLNVRQKYIAQARLQADKAAKEYVHPTLKESMKMLLDWKLIIYSIQYFVAASSVYSIAYFQPIILREGMGFSYALAQILGSPPYVFAIIASLAMAWVSDHYRTRWPVLVFQSVSGIVGLLVILYPKPPGVRYFGLFLAVFGCQANVPGTLAYGQSQTAEVRKKGVVAAVMISVGAAGGITGSTIFRSQDAPQYLPGMWSTIALQMLYSVLTFGMSMYLKRQNRLADEGKRPALEGVEGFRYAP</sequence>
<feature type="transmembrane region" description="Helical" evidence="7">
    <location>
        <begin position="317"/>
        <end position="338"/>
    </location>
</feature>
<feature type="region of interest" description="Disordered" evidence="6">
    <location>
        <begin position="1"/>
        <end position="37"/>
    </location>
</feature>
<reference evidence="9 10" key="1">
    <citation type="submission" date="2015-01" db="EMBL/GenBank/DDBJ databases">
        <title>The Genome Sequence of Capronia semiimmersa CBS27337.</title>
        <authorList>
            <consortium name="The Broad Institute Genomics Platform"/>
            <person name="Cuomo C."/>
            <person name="de Hoog S."/>
            <person name="Gorbushina A."/>
            <person name="Stielow B."/>
            <person name="Teixiera M."/>
            <person name="Abouelleil A."/>
            <person name="Chapman S.B."/>
            <person name="Priest M."/>
            <person name="Young S.K."/>
            <person name="Wortman J."/>
            <person name="Nusbaum C."/>
            <person name="Birren B."/>
        </authorList>
    </citation>
    <scope>NUCLEOTIDE SEQUENCE [LARGE SCALE GENOMIC DNA]</scope>
    <source>
        <strain evidence="9 10">CBS 27337</strain>
    </source>
</reference>
<feature type="transmembrane region" description="Helical" evidence="7">
    <location>
        <begin position="151"/>
        <end position="171"/>
    </location>
</feature>